<dbReference type="RefSeq" id="XP_010415382.1">
    <property type="nucleotide sequence ID" value="XM_010417080.2"/>
</dbReference>
<accession>A0ABM0SS70</accession>
<proteinExistence type="predicted"/>
<reference evidence="3" key="2">
    <citation type="submission" date="2025-08" db="UniProtKB">
        <authorList>
            <consortium name="RefSeq"/>
        </authorList>
    </citation>
    <scope>IDENTIFICATION</scope>
    <source>
        <tissue evidence="3">Leaf</tissue>
    </source>
</reference>
<evidence type="ECO:0000313" key="2">
    <source>
        <dbReference type="Proteomes" id="UP000694864"/>
    </source>
</evidence>
<gene>
    <name evidence="3" type="primary">LOC104701402</name>
</gene>
<evidence type="ECO:0000313" key="3">
    <source>
        <dbReference type="RefSeq" id="XP_010415382.1"/>
    </source>
</evidence>
<dbReference type="Proteomes" id="UP000694864">
    <property type="component" value="Chromosome 7"/>
</dbReference>
<dbReference type="GeneID" id="104701402"/>
<evidence type="ECO:0000256" key="1">
    <source>
        <dbReference type="SAM" id="MobiDB-lite"/>
    </source>
</evidence>
<reference evidence="2" key="1">
    <citation type="journal article" date="2014" name="Nat. Commun.">
        <title>The emerging biofuel crop Camelina sativa retains a highly undifferentiated hexaploid genome structure.</title>
        <authorList>
            <person name="Kagale S."/>
            <person name="Koh C."/>
            <person name="Nixon J."/>
            <person name="Bollina V."/>
            <person name="Clarke W.E."/>
            <person name="Tuteja R."/>
            <person name="Spillane C."/>
            <person name="Robinson S.J."/>
            <person name="Links M.G."/>
            <person name="Clarke C."/>
            <person name="Higgins E.E."/>
            <person name="Huebert T."/>
            <person name="Sharpe A.G."/>
            <person name="Parkin I.A."/>
        </authorList>
    </citation>
    <scope>NUCLEOTIDE SEQUENCE [LARGE SCALE GENOMIC DNA]</scope>
    <source>
        <strain evidence="2">cv. DH55</strain>
    </source>
</reference>
<organism evidence="2 3">
    <name type="scientific">Camelina sativa</name>
    <name type="common">False flax</name>
    <name type="synonym">Myagrum sativum</name>
    <dbReference type="NCBI Taxonomy" id="90675"/>
    <lineage>
        <taxon>Eukaryota</taxon>
        <taxon>Viridiplantae</taxon>
        <taxon>Streptophyta</taxon>
        <taxon>Embryophyta</taxon>
        <taxon>Tracheophyta</taxon>
        <taxon>Spermatophyta</taxon>
        <taxon>Magnoliopsida</taxon>
        <taxon>eudicotyledons</taxon>
        <taxon>Gunneridae</taxon>
        <taxon>Pentapetalae</taxon>
        <taxon>rosids</taxon>
        <taxon>malvids</taxon>
        <taxon>Brassicales</taxon>
        <taxon>Brassicaceae</taxon>
        <taxon>Camelineae</taxon>
        <taxon>Camelina</taxon>
    </lineage>
</organism>
<name>A0ABM0SS70_CAMSA</name>
<keyword evidence="2" id="KW-1185">Reference proteome</keyword>
<feature type="region of interest" description="Disordered" evidence="1">
    <location>
        <begin position="137"/>
        <end position="156"/>
    </location>
</feature>
<protein>
    <submittedName>
        <fullName evidence="3">Uncharacterized protein LOC104701402</fullName>
    </submittedName>
</protein>
<sequence>MLDRVIGGITGGITGGIGGLVGGVRDGYYEKDKRRGRYGYGFEEHREVVSRVQTDGGYSDRHARYNHHKRLPAHHMLPKSNVEEFYESRQSHHTTALPYQSNNYHHNGKMGNGWQGQHEDAYNDGYGGMKQQNRLMAPQGPTRQVYMNPIQDGRYH</sequence>